<evidence type="ECO:0000256" key="12">
    <source>
        <dbReference type="ARBA" id="ARBA00023221"/>
    </source>
</evidence>
<evidence type="ECO:0000256" key="10">
    <source>
        <dbReference type="ARBA" id="ARBA00023163"/>
    </source>
</evidence>
<keyword evidence="17" id="KW-1185">Reference proteome</keyword>
<evidence type="ECO:0000256" key="3">
    <source>
        <dbReference type="ARBA" id="ARBA00004394"/>
    </source>
</evidence>
<evidence type="ECO:0000256" key="4">
    <source>
        <dbReference type="ARBA" id="ARBA00022548"/>
    </source>
</evidence>
<evidence type="ECO:0000256" key="7">
    <source>
        <dbReference type="ARBA" id="ARBA00023098"/>
    </source>
</evidence>
<evidence type="ECO:0000256" key="14">
    <source>
        <dbReference type="ARBA" id="ARBA00023329"/>
    </source>
</evidence>
<keyword evidence="11" id="KW-1207">Sterol metabolism</keyword>
<evidence type="ECO:0000256" key="9">
    <source>
        <dbReference type="ARBA" id="ARBA00023159"/>
    </source>
</evidence>
<comment type="caution">
    <text evidence="16">The sequence shown here is derived from an EMBL/GenBank/DDBJ whole genome shotgun (WGS) entry which is preliminary data.</text>
</comment>
<feature type="non-terminal residue" evidence="16">
    <location>
        <position position="240"/>
    </location>
</feature>
<dbReference type="PANTHER" id="PTHR46062:SF2">
    <property type="entry name" value="STEROL REGULATORY ELEMENT-BINDING PROTEIN 1"/>
    <property type="match status" value="1"/>
</dbReference>
<keyword evidence="4" id="KW-0153">Cholesterol metabolism</keyword>
<feature type="region of interest" description="Disordered" evidence="15">
    <location>
        <begin position="1"/>
        <end position="59"/>
    </location>
</feature>
<evidence type="ECO:0000256" key="2">
    <source>
        <dbReference type="ARBA" id="ARBA00004156"/>
    </source>
</evidence>
<dbReference type="PANTHER" id="PTHR46062">
    <property type="entry name" value="STEROL REGULATORY ELEMENT-BINDING PROTEIN"/>
    <property type="match status" value="1"/>
</dbReference>
<dbReference type="EMBL" id="JAHRIN010042161">
    <property type="protein sequence ID" value="MEQ2205596.1"/>
    <property type="molecule type" value="Genomic_DNA"/>
</dbReference>
<keyword evidence="13" id="KW-0539">Nucleus</keyword>
<protein>
    <submittedName>
        <fullName evidence="16">Uncharacterized protein</fullName>
    </submittedName>
</protein>
<keyword evidence="14" id="KW-0968">Cytoplasmic vesicle</keyword>
<evidence type="ECO:0000256" key="5">
    <source>
        <dbReference type="ARBA" id="ARBA00023015"/>
    </source>
</evidence>
<organism evidence="16 17">
    <name type="scientific">Xenoophorus captivus</name>
    <dbReference type="NCBI Taxonomy" id="1517983"/>
    <lineage>
        <taxon>Eukaryota</taxon>
        <taxon>Metazoa</taxon>
        <taxon>Chordata</taxon>
        <taxon>Craniata</taxon>
        <taxon>Vertebrata</taxon>
        <taxon>Euteleostomi</taxon>
        <taxon>Actinopterygii</taxon>
        <taxon>Neopterygii</taxon>
        <taxon>Teleostei</taxon>
        <taxon>Neoteleostei</taxon>
        <taxon>Acanthomorphata</taxon>
        <taxon>Ovalentaria</taxon>
        <taxon>Atherinomorphae</taxon>
        <taxon>Cyprinodontiformes</taxon>
        <taxon>Goodeidae</taxon>
        <taxon>Xenoophorus</taxon>
    </lineage>
</organism>
<evidence type="ECO:0000256" key="8">
    <source>
        <dbReference type="ARBA" id="ARBA00023125"/>
    </source>
</evidence>
<dbReference type="Proteomes" id="UP001434883">
    <property type="component" value="Unassembled WGS sequence"/>
</dbReference>
<keyword evidence="12" id="KW-0753">Steroid metabolism</keyword>
<evidence type="ECO:0000256" key="1">
    <source>
        <dbReference type="ARBA" id="ARBA00004123"/>
    </source>
</evidence>
<keyword evidence="5" id="KW-0805">Transcription regulation</keyword>
<reference evidence="16 17" key="1">
    <citation type="submission" date="2021-06" db="EMBL/GenBank/DDBJ databases">
        <authorList>
            <person name="Palmer J.M."/>
        </authorList>
    </citation>
    <scope>NUCLEOTIDE SEQUENCE [LARGE SCALE GENOMIC DNA]</scope>
    <source>
        <strain evidence="16 17">XC_2019</strain>
        <tissue evidence="16">Muscle</tissue>
    </source>
</reference>
<keyword evidence="6" id="KW-0333">Golgi apparatus</keyword>
<sequence length="240" mass="25792">SLKDLVAMEVDSQAEVKSELPTPPASDVGSPTSFSQCGSDSEPDSPMGEDTKDHPCYSGDTANRPTWTLLEEYADALEYLQLLINASDAAGAASQSFAICSNMATETMLQQRGSIQPWSTCPAVCKMQSKSCIRFKKVLCNFDRLAVRALLSKPENCQLSLSHTDKASALLRDSLNLGPHCHSSSLDKQHGTCPAGSGLVGTNGPASLHQASPPELHGFQQDLCSLRKLAHSFRPAMRRV</sequence>
<evidence type="ECO:0000256" key="6">
    <source>
        <dbReference type="ARBA" id="ARBA00023034"/>
    </source>
</evidence>
<accession>A0ABV0RD21</accession>
<name>A0ABV0RD21_9TELE</name>
<evidence type="ECO:0000313" key="17">
    <source>
        <dbReference type="Proteomes" id="UP001434883"/>
    </source>
</evidence>
<keyword evidence="9" id="KW-0010">Activator</keyword>
<feature type="non-terminal residue" evidence="16">
    <location>
        <position position="1"/>
    </location>
</feature>
<keyword evidence="7" id="KW-0443">Lipid metabolism</keyword>
<feature type="compositionally biased region" description="Polar residues" evidence="15">
    <location>
        <begin position="29"/>
        <end position="39"/>
    </location>
</feature>
<evidence type="ECO:0000313" key="16">
    <source>
        <dbReference type="EMBL" id="MEQ2205596.1"/>
    </source>
</evidence>
<comment type="subcellular location">
    <subcellularLocation>
        <location evidence="2">Cytoplasmic vesicle membrane</location>
    </subcellularLocation>
    <subcellularLocation>
        <location evidence="3">Golgi apparatus membrane</location>
    </subcellularLocation>
    <subcellularLocation>
        <location evidence="1">Nucleus</location>
    </subcellularLocation>
</comment>
<proteinExistence type="predicted"/>
<keyword evidence="8" id="KW-0238">DNA-binding</keyword>
<gene>
    <name evidence="16" type="ORF">XENOCAPTIV_004815</name>
</gene>
<evidence type="ECO:0000256" key="11">
    <source>
        <dbReference type="ARBA" id="ARBA00023166"/>
    </source>
</evidence>
<evidence type="ECO:0000256" key="13">
    <source>
        <dbReference type="ARBA" id="ARBA00023242"/>
    </source>
</evidence>
<evidence type="ECO:0000256" key="15">
    <source>
        <dbReference type="SAM" id="MobiDB-lite"/>
    </source>
</evidence>
<keyword evidence="10" id="KW-0804">Transcription</keyword>